<keyword evidence="9" id="KW-0963">Cytoplasm</keyword>
<dbReference type="InterPro" id="IPR013765">
    <property type="entry name" value="DNA_recomb/repair_RecA"/>
</dbReference>
<keyword evidence="5 9" id="KW-0238">DNA-binding</keyword>
<evidence type="ECO:0000256" key="9">
    <source>
        <dbReference type="HAMAP-Rule" id="MF_00268"/>
    </source>
</evidence>
<dbReference type="GO" id="GO:0006281">
    <property type="term" value="P:DNA repair"/>
    <property type="evidence" value="ECO:0007669"/>
    <property type="project" value="UniProtKB-UniRule"/>
</dbReference>
<dbReference type="GO" id="GO:0009432">
    <property type="term" value="P:SOS response"/>
    <property type="evidence" value="ECO:0007669"/>
    <property type="project" value="UniProtKB-UniRule"/>
</dbReference>
<dbReference type="Gene3D" id="3.40.50.300">
    <property type="entry name" value="P-loop containing nucleotide triphosphate hydrolases"/>
    <property type="match status" value="1"/>
</dbReference>
<evidence type="ECO:0000313" key="15">
    <source>
        <dbReference type="EMBL" id="EPD33319.1"/>
    </source>
</evidence>
<dbReference type="InterPro" id="IPR049261">
    <property type="entry name" value="RecA-like_C"/>
</dbReference>
<dbReference type="GO" id="GO:0140664">
    <property type="term" value="F:ATP-dependent DNA damage sensor activity"/>
    <property type="evidence" value="ECO:0007669"/>
    <property type="project" value="InterPro"/>
</dbReference>
<keyword evidence="9 10" id="KW-0234">DNA repair</keyword>
<dbReference type="PROSITE" id="PS00321">
    <property type="entry name" value="RECA_1"/>
    <property type="match status" value="1"/>
</dbReference>
<dbReference type="GO" id="GO:0005524">
    <property type="term" value="F:ATP binding"/>
    <property type="evidence" value="ECO:0007669"/>
    <property type="project" value="UniProtKB-UniRule"/>
</dbReference>
<feature type="region of interest" description="Disordered" evidence="12">
    <location>
        <begin position="325"/>
        <end position="353"/>
    </location>
</feature>
<dbReference type="InterPro" id="IPR003593">
    <property type="entry name" value="AAA+_ATPase"/>
</dbReference>
<dbReference type="PANTHER" id="PTHR45900">
    <property type="entry name" value="RECA"/>
    <property type="match status" value="1"/>
</dbReference>
<evidence type="ECO:0000256" key="12">
    <source>
        <dbReference type="SAM" id="MobiDB-lite"/>
    </source>
</evidence>
<keyword evidence="16" id="KW-1185">Reference proteome</keyword>
<dbReference type="GO" id="GO:0006310">
    <property type="term" value="P:DNA recombination"/>
    <property type="evidence" value="ECO:0007669"/>
    <property type="project" value="UniProtKB-UniRule"/>
</dbReference>
<feature type="compositionally biased region" description="Basic and acidic residues" evidence="12">
    <location>
        <begin position="325"/>
        <end position="334"/>
    </location>
</feature>
<dbReference type="PROSITE" id="PS50163">
    <property type="entry name" value="RECA_3"/>
    <property type="match status" value="1"/>
</dbReference>
<dbReference type="Pfam" id="PF21096">
    <property type="entry name" value="RecA_C"/>
    <property type="match status" value="1"/>
</dbReference>
<evidence type="ECO:0000256" key="11">
    <source>
        <dbReference type="RuleBase" id="RU004527"/>
    </source>
</evidence>
<keyword evidence="9 11" id="KW-0227">DNA damage</keyword>
<dbReference type="Proteomes" id="UP000014417">
    <property type="component" value="Unassembled WGS sequence"/>
</dbReference>
<gene>
    <name evidence="9" type="primary">recA</name>
    <name evidence="15" type="ORF">HMPREF9306_00858</name>
</gene>
<feature type="binding site" evidence="9">
    <location>
        <begin position="67"/>
        <end position="74"/>
    </location>
    <ligand>
        <name>ATP</name>
        <dbReference type="ChEBI" id="CHEBI:30616"/>
    </ligand>
</feature>
<feature type="domain" description="RecA family profile 2" evidence="14">
    <location>
        <begin position="201"/>
        <end position="274"/>
    </location>
</feature>
<dbReference type="FunFam" id="3.40.50.300:FF:000087">
    <property type="entry name" value="Recombinase RecA"/>
    <property type="match status" value="1"/>
</dbReference>
<dbReference type="HAMAP" id="MF_00268">
    <property type="entry name" value="RecA"/>
    <property type="match status" value="1"/>
</dbReference>
<keyword evidence="4 9" id="KW-0067">ATP-binding</keyword>
<dbReference type="SUPFAM" id="SSF54752">
    <property type="entry name" value="RecA protein, C-terminal domain"/>
    <property type="match status" value="1"/>
</dbReference>
<comment type="subcellular location">
    <subcellularLocation>
        <location evidence="9">Cytoplasm</location>
    </subcellularLocation>
</comment>
<reference evidence="15 16" key="1">
    <citation type="submission" date="2013-04" db="EMBL/GenBank/DDBJ databases">
        <title>The Genome Sequence of Propionimicrobium lymphophilum ACS-093-V-SCH5.</title>
        <authorList>
            <consortium name="The Broad Institute Genomics Platform"/>
            <person name="Earl A."/>
            <person name="Ward D."/>
            <person name="Feldgarden M."/>
            <person name="Gevers D."/>
            <person name="Saerens B."/>
            <person name="Vaneechoutte M."/>
            <person name="Walker B."/>
            <person name="Young S."/>
            <person name="Zeng Q."/>
            <person name="Gargeya S."/>
            <person name="Fitzgerald M."/>
            <person name="Haas B."/>
            <person name="Abouelleil A."/>
            <person name="Allen A.W."/>
            <person name="Alvarado L."/>
            <person name="Arachchi H.M."/>
            <person name="Berlin A.M."/>
            <person name="Chapman S.B."/>
            <person name="Gainer-Dewar J."/>
            <person name="Goldberg J."/>
            <person name="Griggs A."/>
            <person name="Gujja S."/>
            <person name="Hansen M."/>
            <person name="Howarth C."/>
            <person name="Imamovic A."/>
            <person name="Ireland A."/>
            <person name="Larimer J."/>
            <person name="McCowan C."/>
            <person name="Murphy C."/>
            <person name="Pearson M."/>
            <person name="Poon T.W."/>
            <person name="Priest M."/>
            <person name="Roberts A."/>
            <person name="Saif S."/>
            <person name="Shea T."/>
            <person name="Sisk P."/>
            <person name="Sykes S."/>
            <person name="Wortman J."/>
            <person name="Nusbaum C."/>
            <person name="Birren B."/>
        </authorList>
    </citation>
    <scope>NUCLEOTIDE SEQUENCE [LARGE SCALE GENOMIC DNA]</scope>
    <source>
        <strain evidence="15 16">ACS-093-V-SCH5</strain>
    </source>
</reference>
<dbReference type="InterPro" id="IPR027417">
    <property type="entry name" value="P-loop_NTPase"/>
</dbReference>
<protein>
    <recommendedName>
        <fullName evidence="2 9">Protein RecA</fullName>
    </recommendedName>
    <alternativeName>
        <fullName evidence="8 9">Recombinase A</fullName>
    </alternativeName>
</protein>
<dbReference type="HOGENOM" id="CLU_040469_3_2_11"/>
<dbReference type="RefSeq" id="WP_016455694.1">
    <property type="nucleotide sequence ID" value="NZ_KE150269.1"/>
</dbReference>
<feature type="domain" description="RecA family profile 1" evidence="13">
    <location>
        <begin position="37"/>
        <end position="196"/>
    </location>
</feature>
<dbReference type="InterPro" id="IPR020588">
    <property type="entry name" value="RecA_ATP-bd"/>
</dbReference>
<dbReference type="NCBIfam" id="TIGR02012">
    <property type="entry name" value="tigrfam_recA"/>
    <property type="match status" value="1"/>
</dbReference>
<evidence type="ECO:0000256" key="4">
    <source>
        <dbReference type="ARBA" id="ARBA00022840"/>
    </source>
</evidence>
<dbReference type="PROSITE" id="PS50162">
    <property type="entry name" value="RECA_2"/>
    <property type="match status" value="1"/>
</dbReference>
<evidence type="ECO:0000313" key="16">
    <source>
        <dbReference type="Proteomes" id="UP000014417"/>
    </source>
</evidence>
<keyword evidence="3 9" id="KW-0547">Nucleotide-binding</keyword>
<dbReference type="InterPro" id="IPR020584">
    <property type="entry name" value="DNA_recomb/repair_RecA_CS"/>
</dbReference>
<evidence type="ECO:0000256" key="5">
    <source>
        <dbReference type="ARBA" id="ARBA00023125"/>
    </source>
</evidence>
<comment type="caution">
    <text evidence="15">The sequence shown here is derived from an EMBL/GenBank/DDBJ whole genome shotgun (WGS) entry which is preliminary data.</text>
</comment>
<name>S2X038_9ACTN</name>
<evidence type="ECO:0000256" key="6">
    <source>
        <dbReference type="ARBA" id="ARBA00023172"/>
    </source>
</evidence>
<accession>S2X038</accession>
<dbReference type="InterPro" id="IPR049428">
    <property type="entry name" value="RecA-like_N"/>
</dbReference>
<dbReference type="CDD" id="cd00983">
    <property type="entry name" value="RecA"/>
    <property type="match status" value="1"/>
</dbReference>
<dbReference type="InterPro" id="IPR020587">
    <property type="entry name" value="RecA_monomer-monomer_interface"/>
</dbReference>
<dbReference type="SMART" id="SM00382">
    <property type="entry name" value="AAA"/>
    <property type="match status" value="1"/>
</dbReference>
<evidence type="ECO:0000256" key="3">
    <source>
        <dbReference type="ARBA" id="ARBA00022741"/>
    </source>
</evidence>
<dbReference type="GO" id="GO:0003697">
    <property type="term" value="F:single-stranded DNA binding"/>
    <property type="evidence" value="ECO:0007669"/>
    <property type="project" value="UniProtKB-UniRule"/>
</dbReference>
<evidence type="ECO:0000256" key="7">
    <source>
        <dbReference type="ARBA" id="ARBA00023236"/>
    </source>
</evidence>
<evidence type="ECO:0000259" key="13">
    <source>
        <dbReference type="PROSITE" id="PS50162"/>
    </source>
</evidence>
<dbReference type="PANTHER" id="PTHR45900:SF1">
    <property type="entry name" value="MITOCHONDRIAL DNA REPAIR PROTEIN RECA HOMOLOG-RELATED"/>
    <property type="match status" value="1"/>
</dbReference>
<feature type="compositionally biased region" description="Acidic residues" evidence="12">
    <location>
        <begin position="335"/>
        <end position="353"/>
    </location>
</feature>
<evidence type="ECO:0000256" key="10">
    <source>
        <dbReference type="RuleBase" id="RU000526"/>
    </source>
</evidence>
<sequence length="353" mass="38054">MAAASNRQKALDQALAQIEKQFGKGSVMRMGDQVNTQIEVIPTGSIALDMALGVGGLPRGRIVEIYGPESSGKTTVALHAIASAQKQGGICAFVDAEHALDPTYAVALGVDVEQLLVSQPDNGEQALEIADMLVRSGAITLVVIDSVAALTPKAEIEGEMGDSHVGLQARLMSQALRKMTGPLKASNTTAIFINQLREKIGVMFGSPETTTGGRALKFYSSVRLDVRRIETLKNGTDMVGNRTRVKVVKNKVAPPFKQAEFDIMYGMGISREGSLIDMGVDTGIIRKAGSWFTYGDIQLGQGKENARKYLMENTEMANEIDARIREELSPKKPEEEAEEVPEGVDPETGEIEF</sequence>
<dbReference type="PATRIC" id="fig|883161.3.peg.854"/>
<dbReference type="Pfam" id="PF00154">
    <property type="entry name" value="RecA_N"/>
    <property type="match status" value="1"/>
</dbReference>
<dbReference type="GO" id="GO:0003684">
    <property type="term" value="F:damaged DNA binding"/>
    <property type="evidence" value="ECO:0007669"/>
    <property type="project" value="UniProtKB-UniRule"/>
</dbReference>
<evidence type="ECO:0000256" key="1">
    <source>
        <dbReference type="ARBA" id="ARBA00009391"/>
    </source>
</evidence>
<dbReference type="AlphaFoldDB" id="S2X038"/>
<dbReference type="SUPFAM" id="SSF52540">
    <property type="entry name" value="P-loop containing nucleoside triphosphate hydrolases"/>
    <property type="match status" value="1"/>
</dbReference>
<dbReference type="OrthoDB" id="9776733at2"/>
<dbReference type="EMBL" id="AGZR01000005">
    <property type="protein sequence ID" value="EPD33319.1"/>
    <property type="molecule type" value="Genomic_DNA"/>
</dbReference>
<organism evidence="15 16">
    <name type="scientific">Propionimicrobium lymphophilum ACS-093-V-SCH5</name>
    <dbReference type="NCBI Taxonomy" id="883161"/>
    <lineage>
        <taxon>Bacteria</taxon>
        <taxon>Bacillati</taxon>
        <taxon>Actinomycetota</taxon>
        <taxon>Actinomycetes</taxon>
        <taxon>Propionibacteriales</taxon>
        <taxon>Propionibacteriaceae</taxon>
        <taxon>Propionimicrobium</taxon>
    </lineage>
</organism>
<evidence type="ECO:0000256" key="8">
    <source>
        <dbReference type="ARBA" id="ARBA00033319"/>
    </source>
</evidence>
<keyword evidence="7 9" id="KW-0742">SOS response</keyword>
<dbReference type="STRING" id="883161.HMPREF9306_00858"/>
<comment type="function">
    <text evidence="9">Can catalyze the hydrolysis of ATP in the presence of single-stranded DNA, the ATP-dependent uptake of single-stranded DNA by duplex DNA, and the ATP-dependent hybridization of homologous single-stranded DNAs. It interacts with LexA causing its activation and leading to its autocatalytic cleavage.</text>
</comment>
<comment type="similarity">
    <text evidence="1 9 11">Belongs to the RecA family.</text>
</comment>
<dbReference type="InterPro" id="IPR023400">
    <property type="entry name" value="RecA_C_sf"/>
</dbReference>
<evidence type="ECO:0000259" key="14">
    <source>
        <dbReference type="PROSITE" id="PS50163"/>
    </source>
</evidence>
<dbReference type="PRINTS" id="PR00142">
    <property type="entry name" value="RECA"/>
</dbReference>
<evidence type="ECO:0000256" key="2">
    <source>
        <dbReference type="ARBA" id="ARBA00015553"/>
    </source>
</evidence>
<proteinExistence type="inferred from homology"/>
<keyword evidence="6 9" id="KW-0233">DNA recombination</keyword>
<dbReference type="GO" id="GO:0005829">
    <property type="term" value="C:cytosol"/>
    <property type="evidence" value="ECO:0007669"/>
    <property type="project" value="TreeGrafter"/>
</dbReference>